<comment type="cofactor">
    <cofactor evidence="15">
        <name>Zn(2+)</name>
        <dbReference type="ChEBI" id="CHEBI:29105"/>
    </cofactor>
    <text evidence="15">Binds 1 divalent metal cation per subunit.</text>
</comment>
<evidence type="ECO:0000313" key="20">
    <source>
        <dbReference type="Proteomes" id="UP000327044"/>
    </source>
</evidence>
<dbReference type="GO" id="GO:0005509">
    <property type="term" value="F:calcium ion binding"/>
    <property type="evidence" value="ECO:0007669"/>
    <property type="project" value="TreeGrafter"/>
</dbReference>
<dbReference type="InterPro" id="IPR013658">
    <property type="entry name" value="SGL"/>
</dbReference>
<feature type="signal peptide" evidence="16">
    <location>
        <begin position="1"/>
        <end position="16"/>
    </location>
</feature>
<dbReference type="AlphaFoldDB" id="A0A1Y1M4C3"/>
<accession>A0A1Y1M4C3</accession>
<evidence type="ECO:0000256" key="8">
    <source>
        <dbReference type="ARBA" id="ARBA00016808"/>
    </source>
</evidence>
<reference evidence="19 20" key="2">
    <citation type="journal article" date="2018" name="Elife">
        <title>Firefly genomes illuminate parallel origins of bioluminescence in beetles.</title>
        <authorList>
            <person name="Fallon T.R."/>
            <person name="Lower S.E."/>
            <person name="Chang C.H."/>
            <person name="Bessho-Uehara M."/>
            <person name="Martin G.J."/>
            <person name="Bewick A.J."/>
            <person name="Behringer M."/>
            <person name="Debat H.J."/>
            <person name="Wong I."/>
            <person name="Day J.C."/>
            <person name="Suvorov A."/>
            <person name="Silva C.J."/>
            <person name="Stanger-Hall K.F."/>
            <person name="Hall D.W."/>
            <person name="Schmitz R.J."/>
            <person name="Nelson D.R."/>
            <person name="Lewis S.M."/>
            <person name="Shigenobu S."/>
            <person name="Bybee S.M."/>
            <person name="Larracuente A.M."/>
            <person name="Oba Y."/>
            <person name="Weng J.K."/>
        </authorList>
    </citation>
    <scope>NUCLEOTIDE SEQUENCE [LARGE SCALE GENOMIC DNA]</scope>
    <source>
        <strain evidence="19">1611_PpyrPB1</strain>
        <tissue evidence="19">Whole body</tissue>
    </source>
</reference>
<keyword evidence="11" id="KW-0378">Hydrolase</keyword>
<evidence type="ECO:0000256" key="11">
    <source>
        <dbReference type="ARBA" id="ARBA00022801"/>
    </source>
</evidence>
<feature type="binding site" evidence="15">
    <location>
        <position position="231"/>
    </location>
    <ligand>
        <name>a divalent metal cation</name>
        <dbReference type="ChEBI" id="CHEBI:60240"/>
    </ligand>
</feature>
<feature type="binding site" evidence="15">
    <location>
        <position position="33"/>
    </location>
    <ligand>
        <name>a divalent metal cation</name>
        <dbReference type="ChEBI" id="CHEBI:60240"/>
    </ligand>
</feature>
<feature type="binding site" evidence="15">
    <location>
        <position position="126"/>
    </location>
    <ligand>
        <name>substrate</name>
    </ligand>
</feature>
<dbReference type="GO" id="GO:0019853">
    <property type="term" value="P:L-ascorbic acid biosynthetic process"/>
    <property type="evidence" value="ECO:0007669"/>
    <property type="project" value="TreeGrafter"/>
</dbReference>
<dbReference type="FunFam" id="2.120.10.30:FF:000027">
    <property type="entry name" value="Regucalcin homologue"/>
    <property type="match status" value="1"/>
</dbReference>
<proteinExistence type="inferred from homology"/>
<comment type="catalytic activity">
    <reaction evidence="1">
        <text>D-glucono-1,5-lactone + H2O = D-gluconate + H(+)</text>
        <dbReference type="Rhea" id="RHEA:10440"/>
        <dbReference type="ChEBI" id="CHEBI:15377"/>
        <dbReference type="ChEBI" id="CHEBI:15378"/>
        <dbReference type="ChEBI" id="CHEBI:16217"/>
        <dbReference type="ChEBI" id="CHEBI:18391"/>
        <dbReference type="EC" id="3.1.1.17"/>
    </reaction>
</comment>
<dbReference type="Gene3D" id="2.120.10.30">
    <property type="entry name" value="TolB, C-terminal domain"/>
    <property type="match status" value="1"/>
</dbReference>
<evidence type="ECO:0000256" key="1">
    <source>
        <dbReference type="ARBA" id="ARBA00001589"/>
    </source>
</evidence>
<organism evidence="18">
    <name type="scientific">Photinus pyralis</name>
    <name type="common">Common eastern firefly</name>
    <name type="synonym">Lampyris pyralis</name>
    <dbReference type="NCBI Taxonomy" id="7054"/>
    <lineage>
        <taxon>Eukaryota</taxon>
        <taxon>Metazoa</taxon>
        <taxon>Ecdysozoa</taxon>
        <taxon>Arthropoda</taxon>
        <taxon>Hexapoda</taxon>
        <taxon>Insecta</taxon>
        <taxon>Pterygota</taxon>
        <taxon>Neoptera</taxon>
        <taxon>Endopterygota</taxon>
        <taxon>Coleoptera</taxon>
        <taxon>Polyphaga</taxon>
        <taxon>Elateriformia</taxon>
        <taxon>Elateroidea</taxon>
        <taxon>Lampyridae</taxon>
        <taxon>Lampyrinae</taxon>
        <taxon>Photinus</taxon>
    </lineage>
</organism>
<reference evidence="19" key="3">
    <citation type="submission" date="2019-08" db="EMBL/GenBank/DDBJ databases">
        <authorList>
            <consortium name="Photinus pyralis genome working group"/>
            <person name="Fallon T.R."/>
            <person name="Sander Lower S.E."/>
            <person name="Weng J.-K."/>
        </authorList>
    </citation>
    <scope>NUCLEOTIDE SEQUENCE</scope>
    <source>
        <strain evidence="19">1611_PpyrPB1</strain>
        <tissue evidence="19">Whole body</tissue>
    </source>
</reference>
<evidence type="ECO:0000256" key="9">
    <source>
        <dbReference type="ARBA" id="ARBA00022490"/>
    </source>
</evidence>
<evidence type="ECO:0000256" key="12">
    <source>
        <dbReference type="ARBA" id="ARBA00022837"/>
    </source>
</evidence>
<dbReference type="InParanoid" id="A0A1Y1M4C3"/>
<protein>
    <recommendedName>
        <fullName evidence="8">Regucalcin</fullName>
        <ecNumber evidence="7">3.1.1.17</ecNumber>
    </recommendedName>
    <alternativeName>
        <fullName evidence="13">Gluconolactonase</fullName>
    </alternativeName>
</protein>
<dbReference type="PANTHER" id="PTHR10907:SF47">
    <property type="entry name" value="REGUCALCIN"/>
    <property type="match status" value="1"/>
</dbReference>
<evidence type="ECO:0000256" key="3">
    <source>
        <dbReference type="ARBA" id="ARBA00001936"/>
    </source>
</evidence>
<evidence type="ECO:0000256" key="5">
    <source>
        <dbReference type="ARBA" id="ARBA00004496"/>
    </source>
</evidence>
<dbReference type="Proteomes" id="UP000327044">
    <property type="component" value="Unassembled WGS sequence"/>
</dbReference>
<evidence type="ECO:0000256" key="2">
    <source>
        <dbReference type="ARBA" id="ARBA00001913"/>
    </source>
</evidence>
<feature type="binding site" evidence="15">
    <location>
        <position position="178"/>
    </location>
    <ligand>
        <name>a divalent metal cation</name>
        <dbReference type="ChEBI" id="CHEBI:60240"/>
    </ligand>
</feature>
<comment type="cofactor">
    <cofactor evidence="3">
        <name>Mn(2+)</name>
        <dbReference type="ChEBI" id="CHEBI:29035"/>
    </cofactor>
</comment>
<evidence type="ECO:0000256" key="14">
    <source>
        <dbReference type="PIRSR" id="PIRSR605511-1"/>
    </source>
</evidence>
<dbReference type="SUPFAM" id="SSF63829">
    <property type="entry name" value="Calcium-dependent phosphotriesterase"/>
    <property type="match status" value="1"/>
</dbReference>
<comment type="cofactor">
    <cofactor evidence="2">
        <name>Ca(2+)</name>
        <dbReference type="ChEBI" id="CHEBI:29108"/>
    </cofactor>
</comment>
<evidence type="ECO:0000313" key="19">
    <source>
        <dbReference type="EMBL" id="KAB0802232.1"/>
    </source>
</evidence>
<dbReference type="EMBL" id="GEZM01042396">
    <property type="protein sequence ID" value="JAV79888.1"/>
    <property type="molecule type" value="Transcribed_RNA"/>
</dbReference>
<comment type="subcellular location">
    <subcellularLocation>
        <location evidence="5">Cytoplasm</location>
    </subcellularLocation>
</comment>
<evidence type="ECO:0000256" key="6">
    <source>
        <dbReference type="ARBA" id="ARBA00008853"/>
    </source>
</evidence>
<dbReference type="Pfam" id="PF08450">
    <property type="entry name" value="SGL"/>
    <property type="match status" value="1"/>
</dbReference>
<name>A0A1Y1M4C3_PHOPY</name>
<feature type="active site" description="Proton donor/acceptor" evidence="14">
    <location>
        <position position="231"/>
    </location>
</feature>
<keyword evidence="10 15" id="KW-0479">Metal-binding</keyword>
<dbReference type="PANTHER" id="PTHR10907">
    <property type="entry name" value="REGUCALCIN"/>
    <property type="match status" value="1"/>
</dbReference>
<dbReference type="GO" id="GO:0005737">
    <property type="term" value="C:cytoplasm"/>
    <property type="evidence" value="ECO:0007669"/>
    <property type="project" value="UniProtKB-SubCell"/>
</dbReference>
<evidence type="ECO:0000256" key="7">
    <source>
        <dbReference type="ARBA" id="ARBA00013227"/>
    </source>
</evidence>
<evidence type="ECO:0000313" key="18">
    <source>
        <dbReference type="EMBL" id="JAV79888.1"/>
    </source>
</evidence>
<evidence type="ECO:0000256" key="10">
    <source>
        <dbReference type="ARBA" id="ARBA00022723"/>
    </source>
</evidence>
<dbReference type="OrthoDB" id="423498at2759"/>
<dbReference type="GO" id="GO:0004341">
    <property type="term" value="F:gluconolactonase activity"/>
    <property type="evidence" value="ECO:0007669"/>
    <property type="project" value="UniProtKB-EC"/>
</dbReference>
<evidence type="ECO:0000256" key="13">
    <source>
        <dbReference type="ARBA" id="ARBA00032464"/>
    </source>
</evidence>
<dbReference type="InterPro" id="IPR005511">
    <property type="entry name" value="SMP-30"/>
</dbReference>
<feature type="chain" id="PRO_5033289819" description="Regucalcin" evidence="16">
    <location>
        <begin position="17"/>
        <end position="326"/>
    </location>
</feature>
<evidence type="ECO:0000256" key="15">
    <source>
        <dbReference type="PIRSR" id="PIRSR605511-2"/>
    </source>
</evidence>
<comment type="cofactor">
    <cofactor evidence="4">
        <name>Mg(2+)</name>
        <dbReference type="ChEBI" id="CHEBI:18420"/>
    </cofactor>
</comment>
<dbReference type="PRINTS" id="PR01790">
    <property type="entry name" value="SMP30FAMILY"/>
</dbReference>
<keyword evidence="20" id="KW-1185">Reference proteome</keyword>
<reference evidence="18" key="1">
    <citation type="journal article" date="2016" name="Sci. Rep.">
        <title>Molecular characterization of firefly nuptial gifts: a multi-omics approach sheds light on postcopulatory sexual selection.</title>
        <authorList>
            <person name="Al-Wathiqui N."/>
            <person name="Fallon T.R."/>
            <person name="South A."/>
            <person name="Weng J.K."/>
            <person name="Lewis S.M."/>
        </authorList>
    </citation>
    <scope>NUCLEOTIDE SEQUENCE</scope>
</reference>
<keyword evidence="9" id="KW-0963">Cytoplasm</keyword>
<dbReference type="EC" id="3.1.1.17" evidence="7"/>
<evidence type="ECO:0000259" key="17">
    <source>
        <dbReference type="Pfam" id="PF08450"/>
    </source>
</evidence>
<evidence type="ECO:0000256" key="4">
    <source>
        <dbReference type="ARBA" id="ARBA00001946"/>
    </source>
</evidence>
<sequence>MHALLFMLVILPVSSASHKFSIVPVTSPVQHGEGPIWDGKTQSLYYVDTFKATLLKWKSLENKTVYHQFDGDSIGFVIPVRYNRNTFIVCRDRYIDILNWNGLHNNTGVLRHMTYVDHSWANNQFNDGKVDANGRLWAGTLTRNKDLSVSSGGGSLYMIHGGCGLTVEKKLSPISISNGIAWSKDNRKMFYIDSETRRIDGYDFNLITGSIGYQRTVLDLANYPEIKGIPDGMTIDTDDNLWVAIYGGKLILQVNSTSGEIQQRITMPATYVTSVAFGGDNLDILYATTSRLKLTPEEILQEPLAGSVFAIHNLGVRGHSAHHYQF</sequence>
<keyword evidence="15" id="KW-0862">Zinc</keyword>
<dbReference type="InterPro" id="IPR011042">
    <property type="entry name" value="6-blade_b-propeller_TolB-like"/>
</dbReference>
<evidence type="ECO:0000256" key="16">
    <source>
        <dbReference type="SAM" id="SignalP"/>
    </source>
</evidence>
<gene>
    <name evidence="19" type="ORF">PPYR_04418</name>
</gene>
<keyword evidence="12" id="KW-0106">Calcium</keyword>
<feature type="domain" description="SMP-30/Gluconolactonase/LRE-like region" evidence="17">
    <location>
        <begin position="32"/>
        <end position="290"/>
    </location>
</feature>
<comment type="similarity">
    <text evidence="6">Belongs to the SMP-30/CGR1 family.</text>
</comment>
<keyword evidence="16" id="KW-0732">Signal</keyword>
<dbReference type="EMBL" id="VVIM01000002">
    <property type="protein sequence ID" value="KAB0802232.1"/>
    <property type="molecule type" value="Genomic_DNA"/>
</dbReference>